<feature type="transmembrane region" description="Helical" evidence="1">
    <location>
        <begin position="149"/>
        <end position="167"/>
    </location>
</feature>
<name>A0A0K0XYW6_9GAMM</name>
<organism evidence="2 3">
    <name type="scientific">Wenzhouxiangella marina</name>
    <dbReference type="NCBI Taxonomy" id="1579979"/>
    <lineage>
        <taxon>Bacteria</taxon>
        <taxon>Pseudomonadati</taxon>
        <taxon>Pseudomonadota</taxon>
        <taxon>Gammaproteobacteria</taxon>
        <taxon>Chromatiales</taxon>
        <taxon>Wenzhouxiangellaceae</taxon>
        <taxon>Wenzhouxiangella</taxon>
    </lineage>
</organism>
<proteinExistence type="predicted"/>
<evidence type="ECO:0000256" key="1">
    <source>
        <dbReference type="SAM" id="Phobius"/>
    </source>
</evidence>
<evidence type="ECO:0000313" key="3">
    <source>
        <dbReference type="Proteomes" id="UP000066624"/>
    </source>
</evidence>
<dbReference type="EMBL" id="CP012154">
    <property type="protein sequence ID" value="AKS42884.1"/>
    <property type="molecule type" value="Genomic_DNA"/>
</dbReference>
<protein>
    <submittedName>
        <fullName evidence="2">Uncharacterized protein</fullName>
    </submittedName>
</protein>
<gene>
    <name evidence="2" type="ORF">WM2015_2526</name>
</gene>
<keyword evidence="1" id="KW-0812">Transmembrane</keyword>
<keyword evidence="3" id="KW-1185">Reference proteome</keyword>
<keyword evidence="1" id="KW-1133">Transmembrane helix</keyword>
<dbReference type="Proteomes" id="UP000066624">
    <property type="component" value="Chromosome"/>
</dbReference>
<feature type="transmembrane region" description="Helical" evidence="1">
    <location>
        <begin position="52"/>
        <end position="76"/>
    </location>
</feature>
<accession>A0A0K0XYW6</accession>
<keyword evidence="1" id="KW-0472">Membrane</keyword>
<feature type="transmembrane region" description="Helical" evidence="1">
    <location>
        <begin position="20"/>
        <end position="46"/>
    </location>
</feature>
<dbReference type="AlphaFoldDB" id="A0A0K0XYW6"/>
<evidence type="ECO:0000313" key="2">
    <source>
        <dbReference type="EMBL" id="AKS42884.1"/>
    </source>
</evidence>
<feature type="transmembrane region" description="Helical" evidence="1">
    <location>
        <begin position="83"/>
        <end position="105"/>
    </location>
</feature>
<sequence length="170" mass="19838">MQIHGDLTINGRKYRKGDEIPWYFVYPFFLFHMGVFGLSGFFMAYASEGPGLVFLYMHGGIACVVYLIFYLVIFGIDRVRWMFINAGLGLFGIYAQIDWILSAFGKRAADYSAAVHFIPFFYYVLYTFLLHQMLLDLSRARDNERRRRWIDAAYIAGSLLVYGTIWLSQR</sequence>
<feature type="transmembrane region" description="Helical" evidence="1">
    <location>
        <begin position="111"/>
        <end position="129"/>
    </location>
</feature>
<dbReference type="KEGG" id="wma:WM2015_2526"/>
<reference evidence="2 3" key="1">
    <citation type="submission" date="2015-07" db="EMBL/GenBank/DDBJ databases">
        <authorList>
            <person name="Noorani M."/>
        </authorList>
    </citation>
    <scope>NUCLEOTIDE SEQUENCE [LARGE SCALE GENOMIC DNA]</scope>
    <source>
        <strain evidence="2 3">KCTC 42284</strain>
    </source>
</reference>